<evidence type="ECO:0000256" key="2">
    <source>
        <dbReference type="ARBA" id="ARBA00033753"/>
    </source>
</evidence>
<dbReference type="InterPro" id="IPR040372">
    <property type="entry name" value="YaeB-like"/>
</dbReference>
<comment type="caution">
    <text evidence="4">The sequence shown here is derived from an EMBL/GenBank/DDBJ whole genome shotgun (WGS) entry which is preliminary data.</text>
</comment>
<dbReference type="CDD" id="cd09281">
    <property type="entry name" value="UPF0066"/>
    <property type="match status" value="1"/>
</dbReference>
<proteinExistence type="inferred from homology"/>
<keyword evidence="5" id="KW-1185">Reference proteome</keyword>
<dbReference type="PANTHER" id="PTHR12818:SF0">
    <property type="entry name" value="TRNA (ADENINE(37)-N6)-METHYLTRANSFERASE"/>
    <property type="match status" value="1"/>
</dbReference>
<dbReference type="Proteomes" id="UP000712570">
    <property type="component" value="Unassembled WGS sequence"/>
</dbReference>
<dbReference type="SUPFAM" id="SSF118196">
    <property type="entry name" value="YaeB-like"/>
    <property type="match status" value="1"/>
</dbReference>
<feature type="domain" description="TsaA-like" evidence="3">
    <location>
        <begin position="5"/>
        <end position="137"/>
    </location>
</feature>
<organism evidence="4 5">
    <name type="scientific">Iodobacter violaceini</name>
    <dbReference type="NCBI Taxonomy" id="3044271"/>
    <lineage>
        <taxon>Bacteria</taxon>
        <taxon>Pseudomonadati</taxon>
        <taxon>Pseudomonadota</taxon>
        <taxon>Betaproteobacteria</taxon>
        <taxon>Neisseriales</taxon>
        <taxon>Chitinibacteraceae</taxon>
        <taxon>Iodobacter</taxon>
    </lineage>
</organism>
<dbReference type="GO" id="GO:0032259">
    <property type="term" value="P:methylation"/>
    <property type="evidence" value="ECO:0007669"/>
    <property type="project" value="UniProtKB-KW"/>
</dbReference>
<name>A0ABX0KSH3_9NEIS</name>
<keyword evidence="1" id="KW-0949">S-adenosyl-L-methionine</keyword>
<dbReference type="Pfam" id="PF01980">
    <property type="entry name" value="TrmO_N"/>
    <property type="match status" value="1"/>
</dbReference>
<keyword evidence="4" id="KW-0808">Transferase</keyword>
<dbReference type="PROSITE" id="PS51668">
    <property type="entry name" value="TSAA_2"/>
    <property type="match status" value="1"/>
</dbReference>
<dbReference type="PANTHER" id="PTHR12818">
    <property type="entry name" value="TRNA (ADENINE(37)-N6)-METHYLTRANSFERASE"/>
    <property type="match status" value="1"/>
</dbReference>
<protein>
    <submittedName>
        <fullName evidence="4">SAM-dependent methyltransferase</fullName>
    </submittedName>
</protein>
<keyword evidence="4" id="KW-0489">Methyltransferase</keyword>
<dbReference type="Gene3D" id="2.40.30.70">
    <property type="entry name" value="YaeB-like"/>
    <property type="match status" value="1"/>
</dbReference>
<dbReference type="EMBL" id="JAAOLX010000001">
    <property type="protein sequence ID" value="NHQ84989.1"/>
    <property type="molecule type" value="Genomic_DNA"/>
</dbReference>
<dbReference type="InterPro" id="IPR036413">
    <property type="entry name" value="YaeB-like_sf"/>
</dbReference>
<gene>
    <name evidence="4" type="ORF">HA050_02550</name>
</gene>
<evidence type="ECO:0000256" key="1">
    <source>
        <dbReference type="ARBA" id="ARBA00022691"/>
    </source>
</evidence>
<sequence length="162" mass="18289">MKQLVEAVGIVEAVRPHAEDDFWGGEESCISLFEPFTAEALQGLADFSHIEVLFLFHEVEPSRIVFGARHPRNNKEWPAVGIFAQRGKNRPNRIGSTICPLVRVEGTRLIVTELDAINGTPVLDIKPVMIEFLPRKEVLQPAWSHELMQAYWLKKDPQGHLG</sequence>
<evidence type="ECO:0000313" key="4">
    <source>
        <dbReference type="EMBL" id="NHQ84989.1"/>
    </source>
</evidence>
<dbReference type="GO" id="GO:0008168">
    <property type="term" value="F:methyltransferase activity"/>
    <property type="evidence" value="ECO:0007669"/>
    <property type="project" value="UniProtKB-KW"/>
</dbReference>
<reference evidence="4 5" key="1">
    <citation type="submission" date="2020-03" db="EMBL/GenBank/DDBJ databases">
        <title>Draft genome sequence of environmentally isolated violet-colored cultures.</title>
        <authorList>
            <person name="Wilson H.S."/>
        </authorList>
    </citation>
    <scope>NUCLEOTIDE SEQUENCE [LARGE SCALE GENOMIC DNA]</scope>
    <source>
        <strain evidence="4 5">HSC-16F04</strain>
    </source>
</reference>
<evidence type="ECO:0000313" key="5">
    <source>
        <dbReference type="Proteomes" id="UP000712570"/>
    </source>
</evidence>
<accession>A0ABX0KSH3</accession>
<dbReference type="InterPro" id="IPR036414">
    <property type="entry name" value="YaeB_N_sf"/>
</dbReference>
<dbReference type="RefSeq" id="WP_166821610.1">
    <property type="nucleotide sequence ID" value="NZ_JAAOLX010000001.1"/>
</dbReference>
<dbReference type="InterPro" id="IPR023370">
    <property type="entry name" value="TrmO-like_N"/>
</dbReference>
<evidence type="ECO:0000259" key="3">
    <source>
        <dbReference type="PROSITE" id="PS51668"/>
    </source>
</evidence>
<comment type="similarity">
    <text evidence="2">Belongs to the tRNA methyltransferase O family.</text>
</comment>